<accession>A0ABY4IN10</accession>
<dbReference type="PROSITE" id="PS51257">
    <property type="entry name" value="PROKAR_LIPOPROTEIN"/>
    <property type="match status" value="1"/>
</dbReference>
<protein>
    <submittedName>
        <fullName evidence="2">Uncharacterized protein</fullName>
    </submittedName>
</protein>
<dbReference type="RefSeq" id="WP_247957267.1">
    <property type="nucleotide sequence ID" value="NZ_CP078077.1"/>
</dbReference>
<gene>
    <name evidence="2" type="ORF">KV396_06605</name>
</gene>
<organism evidence="2 3">
    <name type="scientific">Microbacterium galbinum</name>
    <dbReference type="NCBI Taxonomy" id="2851646"/>
    <lineage>
        <taxon>Bacteria</taxon>
        <taxon>Bacillati</taxon>
        <taxon>Actinomycetota</taxon>
        <taxon>Actinomycetes</taxon>
        <taxon>Micrococcales</taxon>
        <taxon>Microbacteriaceae</taxon>
        <taxon>Microbacterium</taxon>
    </lineage>
</organism>
<reference evidence="2 3" key="1">
    <citation type="submission" date="2021-06" db="EMBL/GenBank/DDBJ databases">
        <title>Genome-based taxonomic framework of Microbacterium strains isolated from marine environment, the description of four new species and reclassification of four preexisting species.</title>
        <authorList>
            <person name="Lee S.D."/>
            <person name="Kim S.-M."/>
            <person name="Byeon Y.-S."/>
            <person name="Yang H.L."/>
            <person name="Kim I.S."/>
        </authorList>
    </citation>
    <scope>NUCLEOTIDE SEQUENCE [LARGE SCALE GENOMIC DNA]</scope>
    <source>
        <strain evidence="2 3">SSW1-36</strain>
    </source>
</reference>
<feature type="region of interest" description="Disordered" evidence="1">
    <location>
        <begin position="28"/>
        <end position="53"/>
    </location>
</feature>
<dbReference type="Proteomes" id="UP000831963">
    <property type="component" value="Chromosome"/>
</dbReference>
<evidence type="ECO:0000313" key="3">
    <source>
        <dbReference type="Proteomes" id="UP000831963"/>
    </source>
</evidence>
<name>A0ABY4IN10_9MICO</name>
<proteinExistence type="predicted"/>
<feature type="compositionally biased region" description="Low complexity" evidence="1">
    <location>
        <begin position="28"/>
        <end position="40"/>
    </location>
</feature>
<sequence>MDIRRGLTIGAVLTVGIALTGCTGAPTDAGTPAPSASASPAPTPTPTPTADADTDAALLPIPVDDIKDWADTAITWADDAQGTGTFSGWLSEHTSAHHLTSFSSVPAGTYQGQIACRGDGTITLQAGELDSDPSTDPIECTNATIAFDLTTTGTGMSVMLDLDGAPTVYAVALQRVE</sequence>
<evidence type="ECO:0000313" key="2">
    <source>
        <dbReference type="EMBL" id="UPL14161.1"/>
    </source>
</evidence>
<evidence type="ECO:0000256" key="1">
    <source>
        <dbReference type="SAM" id="MobiDB-lite"/>
    </source>
</evidence>
<dbReference type="EMBL" id="CP078077">
    <property type="protein sequence ID" value="UPL14161.1"/>
    <property type="molecule type" value="Genomic_DNA"/>
</dbReference>
<keyword evidence="3" id="KW-1185">Reference proteome</keyword>